<dbReference type="InterPro" id="IPR000182">
    <property type="entry name" value="GNAT_dom"/>
</dbReference>
<proteinExistence type="predicted"/>
<dbReference type="NCBIfam" id="NF002959">
    <property type="entry name" value="PRK03624.1"/>
    <property type="match status" value="1"/>
</dbReference>
<organism evidence="4 5">
    <name type="scientific">Georgenia halophila</name>
    <dbReference type="NCBI Taxonomy" id="620889"/>
    <lineage>
        <taxon>Bacteria</taxon>
        <taxon>Bacillati</taxon>
        <taxon>Actinomycetota</taxon>
        <taxon>Actinomycetes</taxon>
        <taxon>Micrococcales</taxon>
        <taxon>Bogoriellaceae</taxon>
        <taxon>Georgenia</taxon>
    </lineage>
</organism>
<dbReference type="InterPro" id="IPR050832">
    <property type="entry name" value="Bact_Acetyltransf"/>
</dbReference>
<dbReference type="PANTHER" id="PTHR43877">
    <property type="entry name" value="AMINOALKYLPHOSPHONATE N-ACETYLTRANSFERASE-RELATED-RELATED"/>
    <property type="match status" value="1"/>
</dbReference>
<keyword evidence="2" id="KW-0012">Acyltransferase</keyword>
<comment type="caution">
    <text evidence="4">The sequence shown here is derived from an EMBL/GenBank/DDBJ whole genome shotgun (WGS) entry which is preliminary data.</text>
</comment>
<name>A0ABP8KXJ9_9MICO</name>
<evidence type="ECO:0000256" key="2">
    <source>
        <dbReference type="ARBA" id="ARBA00023315"/>
    </source>
</evidence>
<dbReference type="PANTHER" id="PTHR43877:SF2">
    <property type="entry name" value="AMINOALKYLPHOSPHONATE N-ACETYLTRANSFERASE-RELATED"/>
    <property type="match status" value="1"/>
</dbReference>
<accession>A0ABP8KXJ9</accession>
<protein>
    <submittedName>
        <fullName evidence="4">GNAT family acetyltransferase</fullName>
    </submittedName>
</protein>
<feature type="domain" description="N-acetyltransferase" evidence="3">
    <location>
        <begin position="9"/>
        <end position="143"/>
    </location>
</feature>
<reference evidence="5" key="1">
    <citation type="journal article" date="2019" name="Int. J. Syst. Evol. Microbiol.">
        <title>The Global Catalogue of Microorganisms (GCM) 10K type strain sequencing project: providing services to taxonomists for standard genome sequencing and annotation.</title>
        <authorList>
            <consortium name="The Broad Institute Genomics Platform"/>
            <consortium name="The Broad Institute Genome Sequencing Center for Infectious Disease"/>
            <person name="Wu L."/>
            <person name="Ma J."/>
        </authorList>
    </citation>
    <scope>NUCLEOTIDE SEQUENCE [LARGE SCALE GENOMIC DNA]</scope>
    <source>
        <strain evidence="5">JCM 17810</strain>
    </source>
</reference>
<keyword evidence="5" id="KW-1185">Reference proteome</keyword>
<dbReference type="SUPFAM" id="SSF55729">
    <property type="entry name" value="Acyl-CoA N-acyltransferases (Nat)"/>
    <property type="match status" value="1"/>
</dbReference>
<dbReference type="Gene3D" id="3.40.630.30">
    <property type="match status" value="1"/>
</dbReference>
<dbReference type="Proteomes" id="UP001500622">
    <property type="component" value="Unassembled WGS sequence"/>
</dbReference>
<dbReference type="InterPro" id="IPR016181">
    <property type="entry name" value="Acyl_CoA_acyltransferase"/>
</dbReference>
<dbReference type="Pfam" id="PF00583">
    <property type="entry name" value="Acetyltransf_1"/>
    <property type="match status" value="1"/>
</dbReference>
<gene>
    <name evidence="4" type="ORF">GCM10023169_06260</name>
</gene>
<evidence type="ECO:0000259" key="3">
    <source>
        <dbReference type="PROSITE" id="PS51186"/>
    </source>
</evidence>
<evidence type="ECO:0000313" key="5">
    <source>
        <dbReference type="Proteomes" id="UP001500622"/>
    </source>
</evidence>
<evidence type="ECO:0000256" key="1">
    <source>
        <dbReference type="ARBA" id="ARBA00022679"/>
    </source>
</evidence>
<sequence length="143" mass="15786">MARHGAAAPEIGELRDGEADAVVALWQECGLTRPWNDPHADIAQARRVPTSTVLVARRNDRVVGSVVAGLDGHRGWVYYLAVVESERGRGLGTELLCHAEQWLTDTGARKVQLMVRDGNPVAGFYEERGYETQHVTVLGRWLV</sequence>
<dbReference type="PROSITE" id="PS51186">
    <property type="entry name" value="GNAT"/>
    <property type="match status" value="1"/>
</dbReference>
<dbReference type="CDD" id="cd04301">
    <property type="entry name" value="NAT_SF"/>
    <property type="match status" value="1"/>
</dbReference>
<dbReference type="EMBL" id="BAABGN010000002">
    <property type="protein sequence ID" value="GAA4417609.1"/>
    <property type="molecule type" value="Genomic_DNA"/>
</dbReference>
<evidence type="ECO:0000313" key="4">
    <source>
        <dbReference type="EMBL" id="GAA4417609.1"/>
    </source>
</evidence>
<dbReference type="RefSeq" id="WP_345215028.1">
    <property type="nucleotide sequence ID" value="NZ_BAABGN010000002.1"/>
</dbReference>
<keyword evidence="1" id="KW-0808">Transferase</keyword>